<evidence type="ECO:0000313" key="3">
    <source>
        <dbReference type="Proteomes" id="UP000566819"/>
    </source>
</evidence>
<dbReference type="InterPro" id="IPR052895">
    <property type="entry name" value="HetReg/Transcr_Mod"/>
</dbReference>
<organism evidence="2 3">
    <name type="scientific">Cudoniella acicularis</name>
    <dbReference type="NCBI Taxonomy" id="354080"/>
    <lineage>
        <taxon>Eukaryota</taxon>
        <taxon>Fungi</taxon>
        <taxon>Dikarya</taxon>
        <taxon>Ascomycota</taxon>
        <taxon>Pezizomycotina</taxon>
        <taxon>Leotiomycetes</taxon>
        <taxon>Helotiales</taxon>
        <taxon>Tricladiaceae</taxon>
        <taxon>Cudoniella</taxon>
    </lineage>
</organism>
<dbReference type="OrthoDB" id="2157530at2759"/>
<reference evidence="2 3" key="1">
    <citation type="submission" date="2020-03" db="EMBL/GenBank/DDBJ databases">
        <title>Draft Genome Sequence of Cudoniella acicularis.</title>
        <authorList>
            <person name="Buettner E."/>
            <person name="Kellner H."/>
        </authorList>
    </citation>
    <scope>NUCLEOTIDE SEQUENCE [LARGE SCALE GENOMIC DNA]</scope>
    <source>
        <strain evidence="2 3">DSM 108380</strain>
    </source>
</reference>
<dbReference type="Proteomes" id="UP000566819">
    <property type="component" value="Unassembled WGS sequence"/>
</dbReference>
<name>A0A8H4W509_9HELO</name>
<sequence length="1301" mass="145906">MREEEMNVSVPGGVQCEVGDTRAHGAEENGRYYSHTLPTRVDSQAERIKHDPTNNICNQDDEAELNGDFEETCATKIVDPSKNDDAVKQERRGIEQVLSVQRNKELFTARLEPILTANISDPLTDKTTPSAVKDESQDGEHCKYSSTNYCNRILTIDGLVLSQCAINHRSIEMAFGAGSQRNYSGLVPNTSHPSYMGDNFGRLQEIDDTRKGGENKGKALPPAQRVPGSAALGRVTNYHFFRSPINEVGRDPYQNLYEDNGNKQDRGEENGVAGIAPAIEDRSFDPQLKIGRLYFCAQNYLVLTLLSENPHSLERDDDRTGKEGTTLNTGVDIASIAETLPLPNADAQETWEGVWRRELFSQVPEGKPLEGPKSPMECVDQAIQEVGTDLATAPDTPMAFRRKMIITKSWEIAGIDPRPSEEEWWQSQFRYEYRGGSNLRYFAESRYSTSREAAVERTRLEIERHVDEMFSNNSFLGLNVSRKDLSILERANRKVFASKVGRDNEPAFESGPSLIDASASEAGVASDGDRLKRRKVERALALGGLAFYEGIFPQRHRFQRFKSEDTDVDPKISKLGKVEKFDRLEIKEKDELRFVRGKLESDEKTLLEPNHNDQEEKIQSEREAKAEILACDQEYVPTTNGNKESGDDIDDPIEKLLPSAQEQSWKKDSQGEDIPKIYKRLPYADSIRLLRLEPAKLEDRYNLISCSLQHVRLHELSEPYEALSYTWGDAKDQQFDISCNGVTMTVRRNLLWALQRLRLNDKVRTIWIDALCIDQTNDIERTQQVRLMRLIYRNANSVVIWLGTDRAGQARLAFSVLSSIVSRWLEDNKITLSTDYTIGNESFKARPLINPPTQDSPLWNAVVRIFNASWFWRMWVVQEVVLARSATLIWGKGEISWRIIGLAASIIRTNSHYLGRRSSMKGVYNAYLMYRLSASQDATNPNFSVSFLDLLRLTRQFEVSDERDRIYGILGLTTTDNDPENGSLFIDPDYNIKANEVYLRVANRIVQSSNSLDLLSSVQHGFGNPLNEPSWVPHWHSIFSSTLAPWDLHETISTAKSFPRQLQPSPNPNLLVTSAIPISRISYYSSNMQQTIDVAVSEILATPEIASHLETEEGIRLWCKTMTAGRNWYGSLDTSTSAKTSASTNVADFTAYLLQYHSSSLTDPLFNNCKRLSGKEGSTGRFLETAGTVCSERRLFISDNGFVGLGPAHLEVGDGLFVLSGANMPFILRGEGGEGSGGVGSSHVYRLIGEAFVEGIMGGEAVEAAKKGRVIEGPVVTGVNDVKDDEVNGDKGLECVWVELR</sequence>
<comment type="caution">
    <text evidence="2">The sequence shown here is derived from an EMBL/GenBank/DDBJ whole genome shotgun (WGS) entry which is preliminary data.</text>
</comment>
<dbReference type="PANTHER" id="PTHR24148:SF64">
    <property type="entry name" value="HETEROKARYON INCOMPATIBILITY DOMAIN-CONTAINING PROTEIN"/>
    <property type="match status" value="1"/>
</dbReference>
<evidence type="ECO:0000259" key="1">
    <source>
        <dbReference type="Pfam" id="PF06985"/>
    </source>
</evidence>
<dbReference type="Pfam" id="PF06985">
    <property type="entry name" value="HET"/>
    <property type="match status" value="1"/>
</dbReference>
<feature type="domain" description="Heterokaryon incompatibility" evidence="1">
    <location>
        <begin position="720"/>
        <end position="879"/>
    </location>
</feature>
<dbReference type="InterPro" id="IPR010730">
    <property type="entry name" value="HET"/>
</dbReference>
<proteinExistence type="predicted"/>
<protein>
    <recommendedName>
        <fullName evidence="1">Heterokaryon incompatibility domain-containing protein</fullName>
    </recommendedName>
</protein>
<dbReference type="EMBL" id="JAAMPI010000393">
    <property type="protein sequence ID" value="KAF4631965.1"/>
    <property type="molecule type" value="Genomic_DNA"/>
</dbReference>
<accession>A0A8H4W509</accession>
<dbReference type="Pfam" id="PF26639">
    <property type="entry name" value="Het-6_barrel"/>
    <property type="match status" value="1"/>
</dbReference>
<keyword evidence="3" id="KW-1185">Reference proteome</keyword>
<gene>
    <name evidence="2" type="ORF">G7Y89_g6164</name>
</gene>
<evidence type="ECO:0000313" key="2">
    <source>
        <dbReference type="EMBL" id="KAF4631965.1"/>
    </source>
</evidence>
<dbReference type="PANTHER" id="PTHR24148">
    <property type="entry name" value="ANKYRIN REPEAT DOMAIN-CONTAINING PROTEIN 39 HOMOLOG-RELATED"/>
    <property type="match status" value="1"/>
</dbReference>